<dbReference type="RefSeq" id="WP_121902456.1">
    <property type="nucleotide sequence ID" value="NZ_REFW01000004.1"/>
</dbReference>
<feature type="region of interest" description="Disordered" evidence="1">
    <location>
        <begin position="190"/>
        <end position="212"/>
    </location>
</feature>
<dbReference type="SUPFAM" id="SSF55961">
    <property type="entry name" value="Bet v1-like"/>
    <property type="match status" value="1"/>
</dbReference>
<accession>A0A3M0GBJ3</accession>
<dbReference type="AlphaFoldDB" id="A0A3M0GBJ3"/>
<dbReference type="EMBL" id="REFW01000004">
    <property type="protein sequence ID" value="RMB58419.1"/>
    <property type="molecule type" value="Genomic_DNA"/>
</dbReference>
<dbReference type="OrthoDB" id="6199084at2"/>
<evidence type="ECO:0000313" key="3">
    <source>
        <dbReference type="Proteomes" id="UP000275256"/>
    </source>
</evidence>
<evidence type="ECO:0000256" key="1">
    <source>
        <dbReference type="SAM" id="MobiDB-lite"/>
    </source>
</evidence>
<protein>
    <submittedName>
        <fullName evidence="2">SRPBCC family protein</fullName>
    </submittedName>
</protein>
<name>A0A3M0GBJ3_9ACTN</name>
<gene>
    <name evidence="2" type="ORF">EAX62_14615</name>
</gene>
<sequence length="212" mass="24236">MGTPRRRRTPLYVEVEIQAPLERVWELTQDTDAHPRWDLRFSRITPVEELPAGGYRFVYERSLPFHTLKGVGVSVGERSRPDGSRTSALKFATDDRLSPMGEGRGYWRYVPTATGTRFITGYDYEPGFGAVGALMDRLVTRRLIGWMTALSFDRLRMWAETGEEPGRWPVVSTFMLWRSQRPRAARCLRRPPTRDASVMDDAPATLEGLETP</sequence>
<dbReference type="InterPro" id="IPR019587">
    <property type="entry name" value="Polyketide_cyclase/dehydratase"/>
</dbReference>
<dbReference type="Pfam" id="PF10604">
    <property type="entry name" value="Polyketide_cyc2"/>
    <property type="match status" value="1"/>
</dbReference>
<keyword evidence="3" id="KW-1185">Reference proteome</keyword>
<evidence type="ECO:0000313" key="2">
    <source>
        <dbReference type="EMBL" id="RMB58419.1"/>
    </source>
</evidence>
<organism evidence="2 3">
    <name type="scientific">Tessaracoccus antarcticus</name>
    <dbReference type="NCBI Taxonomy" id="2479848"/>
    <lineage>
        <taxon>Bacteria</taxon>
        <taxon>Bacillati</taxon>
        <taxon>Actinomycetota</taxon>
        <taxon>Actinomycetes</taxon>
        <taxon>Propionibacteriales</taxon>
        <taxon>Propionibacteriaceae</taxon>
        <taxon>Tessaracoccus</taxon>
    </lineage>
</organism>
<dbReference type="InterPro" id="IPR023393">
    <property type="entry name" value="START-like_dom_sf"/>
</dbReference>
<dbReference type="Proteomes" id="UP000275256">
    <property type="component" value="Unassembled WGS sequence"/>
</dbReference>
<dbReference type="Gene3D" id="3.30.530.20">
    <property type="match status" value="1"/>
</dbReference>
<reference evidence="2 3" key="1">
    <citation type="submission" date="2018-10" db="EMBL/GenBank/DDBJ databases">
        <title>Tessaracoccus antarcticuss sp. nov., isolated from sediment.</title>
        <authorList>
            <person name="Zhou L.Y."/>
            <person name="Du Z.J."/>
        </authorList>
    </citation>
    <scope>NUCLEOTIDE SEQUENCE [LARGE SCALE GENOMIC DNA]</scope>
    <source>
        <strain evidence="2 3">JDX10</strain>
    </source>
</reference>
<proteinExistence type="predicted"/>
<comment type="caution">
    <text evidence="2">The sequence shown here is derived from an EMBL/GenBank/DDBJ whole genome shotgun (WGS) entry which is preliminary data.</text>
</comment>
<dbReference type="CDD" id="cd07812">
    <property type="entry name" value="SRPBCC"/>
    <property type="match status" value="1"/>
</dbReference>